<dbReference type="CDD" id="cd03467">
    <property type="entry name" value="Rieske"/>
    <property type="match status" value="1"/>
</dbReference>
<feature type="domain" description="Rieske" evidence="6">
    <location>
        <begin position="188"/>
        <end position="284"/>
    </location>
</feature>
<dbReference type="PROSITE" id="PS51296">
    <property type="entry name" value="RIESKE"/>
    <property type="match status" value="1"/>
</dbReference>
<evidence type="ECO:0000313" key="8">
    <source>
        <dbReference type="Proteomes" id="UP001500540"/>
    </source>
</evidence>
<reference evidence="8" key="1">
    <citation type="journal article" date="2019" name="Int. J. Syst. Evol. Microbiol.">
        <title>The Global Catalogue of Microorganisms (GCM) 10K type strain sequencing project: providing services to taxonomists for standard genome sequencing and annotation.</title>
        <authorList>
            <consortium name="The Broad Institute Genomics Platform"/>
            <consortium name="The Broad Institute Genome Sequencing Center for Infectious Disease"/>
            <person name="Wu L."/>
            <person name="Ma J."/>
        </authorList>
    </citation>
    <scope>NUCLEOTIDE SEQUENCE [LARGE SCALE GENOMIC DNA]</scope>
    <source>
        <strain evidence="8">JCM 16950</strain>
    </source>
</reference>
<organism evidence="7 8">
    <name type="scientific">Microbacterium kribbense</name>
    <dbReference type="NCBI Taxonomy" id="433645"/>
    <lineage>
        <taxon>Bacteria</taxon>
        <taxon>Bacillati</taxon>
        <taxon>Actinomycetota</taxon>
        <taxon>Actinomycetes</taxon>
        <taxon>Micrococcales</taxon>
        <taxon>Microbacteriaceae</taxon>
        <taxon>Microbacterium</taxon>
    </lineage>
</organism>
<evidence type="ECO:0000256" key="5">
    <source>
        <dbReference type="SAM" id="Phobius"/>
    </source>
</evidence>
<evidence type="ECO:0000256" key="2">
    <source>
        <dbReference type="ARBA" id="ARBA00022723"/>
    </source>
</evidence>
<keyword evidence="5" id="KW-1133">Transmembrane helix</keyword>
<gene>
    <name evidence="7" type="ORF">GCM10022240_13960</name>
</gene>
<keyword evidence="1" id="KW-0001">2Fe-2S</keyword>
<dbReference type="Gene3D" id="2.102.10.10">
    <property type="entry name" value="Rieske [2Fe-2S] iron-sulphur domain"/>
    <property type="match status" value="1"/>
</dbReference>
<evidence type="ECO:0000259" key="6">
    <source>
        <dbReference type="PROSITE" id="PS51296"/>
    </source>
</evidence>
<dbReference type="PANTHER" id="PTHR21496:SF23">
    <property type="entry name" value="3-PHENYLPROPIONATE_CINNAMIC ACID DIOXYGENASE FERREDOXIN SUBUNIT"/>
    <property type="match status" value="1"/>
</dbReference>
<dbReference type="SUPFAM" id="SSF50022">
    <property type="entry name" value="ISP domain"/>
    <property type="match status" value="1"/>
</dbReference>
<evidence type="ECO:0000313" key="7">
    <source>
        <dbReference type="EMBL" id="GAA3762647.1"/>
    </source>
</evidence>
<comment type="caution">
    <text evidence="7">The sequence shown here is derived from an EMBL/GenBank/DDBJ whole genome shotgun (WGS) entry which is preliminary data.</text>
</comment>
<keyword evidence="4" id="KW-0411">Iron-sulfur</keyword>
<dbReference type="PANTHER" id="PTHR21496">
    <property type="entry name" value="FERREDOXIN-RELATED"/>
    <property type="match status" value="1"/>
</dbReference>
<protein>
    <recommendedName>
        <fullName evidence="6">Rieske domain-containing protein</fullName>
    </recommendedName>
</protein>
<accession>A0ABP7GFV7</accession>
<evidence type="ECO:0000256" key="3">
    <source>
        <dbReference type="ARBA" id="ARBA00023004"/>
    </source>
</evidence>
<feature type="transmembrane region" description="Helical" evidence="5">
    <location>
        <begin position="147"/>
        <end position="165"/>
    </location>
</feature>
<evidence type="ECO:0000256" key="1">
    <source>
        <dbReference type="ARBA" id="ARBA00022714"/>
    </source>
</evidence>
<dbReference type="Pfam" id="PF00355">
    <property type="entry name" value="Rieske"/>
    <property type="match status" value="1"/>
</dbReference>
<sequence>MRNVTTALRSTVRSIGDWQAIDTIADAVSGLVTKITGPTPVKNLLSGTFLGHPLHPALTDVPIGAWLAATTLDVAAGEQGARAAQTMVGLGVLAAVPTGISGSSDWSTTYGPDKRIGLVHAVVNITATTLQAASWAARRRGSRGQGALLSLVGLGLTLGSAYLGGHLTLSRGVGVNHTAFEEPAEEWTDVAAEADLQAGSLTRVEVDGVPVVLIRKRGQLHALSAVCTHAGGPLDEGTLDASGCVTCPWHGSRFRIEDGGVERGPASEPAPRWDVKVEGGRVLVRA</sequence>
<evidence type="ECO:0000256" key="4">
    <source>
        <dbReference type="ARBA" id="ARBA00023014"/>
    </source>
</evidence>
<keyword evidence="5" id="KW-0812">Transmembrane</keyword>
<keyword evidence="5" id="KW-0472">Membrane</keyword>
<proteinExistence type="predicted"/>
<keyword evidence="2" id="KW-0479">Metal-binding</keyword>
<dbReference type="RefSeq" id="WP_344781939.1">
    <property type="nucleotide sequence ID" value="NZ_BAABAF010000004.1"/>
</dbReference>
<dbReference type="InterPro" id="IPR017941">
    <property type="entry name" value="Rieske_2Fe-2S"/>
</dbReference>
<keyword evidence="8" id="KW-1185">Reference proteome</keyword>
<dbReference type="InterPro" id="IPR019251">
    <property type="entry name" value="DUF2231_TM"/>
</dbReference>
<dbReference type="Pfam" id="PF09990">
    <property type="entry name" value="DUF2231"/>
    <property type="match status" value="1"/>
</dbReference>
<keyword evidence="3" id="KW-0408">Iron</keyword>
<dbReference type="Proteomes" id="UP001500540">
    <property type="component" value="Unassembled WGS sequence"/>
</dbReference>
<name>A0ABP7GFV7_9MICO</name>
<dbReference type="EMBL" id="BAABAF010000004">
    <property type="protein sequence ID" value="GAA3762647.1"/>
    <property type="molecule type" value="Genomic_DNA"/>
</dbReference>
<dbReference type="InterPro" id="IPR036922">
    <property type="entry name" value="Rieske_2Fe-2S_sf"/>
</dbReference>